<dbReference type="SMART" id="SM00408">
    <property type="entry name" value="IGc2"/>
    <property type="match status" value="2"/>
</dbReference>
<dbReference type="InterPro" id="IPR007110">
    <property type="entry name" value="Ig-like_dom"/>
</dbReference>
<dbReference type="CTD" id="20231019"/>
<dbReference type="InterPro" id="IPR050958">
    <property type="entry name" value="Cell_Adh-Cytoskel_Orgn"/>
</dbReference>
<evidence type="ECO:0000259" key="4">
    <source>
        <dbReference type="PROSITE" id="PS50835"/>
    </source>
</evidence>
<gene>
    <name evidence="5" type="ORF">LOTGIDRAFT_113895</name>
</gene>
<dbReference type="GO" id="GO:0007156">
    <property type="term" value="P:homophilic cell adhesion via plasma membrane adhesion molecules"/>
    <property type="evidence" value="ECO:0007669"/>
    <property type="project" value="TreeGrafter"/>
</dbReference>
<dbReference type="GeneID" id="20231019"/>
<protein>
    <recommendedName>
        <fullName evidence="4">Ig-like domain-containing protein</fullName>
    </recommendedName>
</protein>
<dbReference type="RefSeq" id="XP_009050472.1">
    <property type="nucleotide sequence ID" value="XM_009052224.1"/>
</dbReference>
<dbReference type="InterPro" id="IPR003599">
    <property type="entry name" value="Ig_sub"/>
</dbReference>
<keyword evidence="3" id="KW-0393">Immunoglobulin domain</keyword>
<dbReference type="Gene3D" id="2.60.40.10">
    <property type="entry name" value="Immunoglobulins"/>
    <property type="match status" value="3"/>
</dbReference>
<dbReference type="FunFam" id="2.60.40.10:FF:000032">
    <property type="entry name" value="palladin isoform X1"/>
    <property type="match status" value="1"/>
</dbReference>
<proteinExistence type="predicted"/>
<keyword evidence="1" id="KW-0732">Signal</keyword>
<dbReference type="InterPro" id="IPR036179">
    <property type="entry name" value="Ig-like_dom_sf"/>
</dbReference>
<feature type="domain" description="Ig-like" evidence="4">
    <location>
        <begin position="56"/>
        <end position="163"/>
    </location>
</feature>
<reference evidence="5 6" key="1">
    <citation type="journal article" date="2013" name="Nature">
        <title>Insights into bilaterian evolution from three spiralian genomes.</title>
        <authorList>
            <person name="Simakov O."/>
            <person name="Marletaz F."/>
            <person name="Cho S.J."/>
            <person name="Edsinger-Gonzales E."/>
            <person name="Havlak P."/>
            <person name="Hellsten U."/>
            <person name="Kuo D.H."/>
            <person name="Larsson T."/>
            <person name="Lv J."/>
            <person name="Arendt D."/>
            <person name="Savage R."/>
            <person name="Osoegawa K."/>
            <person name="de Jong P."/>
            <person name="Grimwood J."/>
            <person name="Chapman J.A."/>
            <person name="Shapiro H."/>
            <person name="Aerts A."/>
            <person name="Otillar R.P."/>
            <person name="Terry A.Y."/>
            <person name="Boore J.L."/>
            <person name="Grigoriev I.V."/>
            <person name="Lindberg D.R."/>
            <person name="Seaver E.C."/>
            <person name="Weisblat D.A."/>
            <person name="Putnam N.H."/>
            <person name="Rokhsar D.S."/>
        </authorList>
    </citation>
    <scope>NUCLEOTIDE SEQUENCE [LARGE SCALE GENOMIC DNA]</scope>
</reference>
<evidence type="ECO:0000313" key="6">
    <source>
        <dbReference type="Proteomes" id="UP000030746"/>
    </source>
</evidence>
<evidence type="ECO:0000256" key="1">
    <source>
        <dbReference type="ARBA" id="ARBA00022729"/>
    </source>
</evidence>
<accession>V4AV62</accession>
<dbReference type="OrthoDB" id="10012075at2759"/>
<dbReference type="GO" id="GO:0005886">
    <property type="term" value="C:plasma membrane"/>
    <property type="evidence" value="ECO:0007669"/>
    <property type="project" value="TreeGrafter"/>
</dbReference>
<sequence length="294" mass="33590">MFLSPDQVLISYGTKIVEDTSKYSVTQISTNKYKLQVKNIQPSDQGIYRCLSRRQPTRKIVLSLVESTSILEFGSTGDLQVTEGDDGRFYCNVTGYPRPNITWYYTRDSDSPDQLSMFYISVKLEKTGPELILKDTQKSMAGKYSCMADNGYPPFSSLDMFLSVDFSPVISLPNTHVGQILERDVILECTVQAEPFPEVFWSHEGKRIPSDGERVYIDVYQDTVDTMTLSLNIRDLTKEDLGIYTCSASNDIGTSVKHLKLYGKYVYIIYPYTINAHCLFLIFKTIRYFYHVSL</sequence>
<evidence type="ECO:0000313" key="5">
    <source>
        <dbReference type="EMBL" id="ESO98840.1"/>
    </source>
</evidence>
<dbReference type="InterPro" id="IPR013783">
    <property type="entry name" value="Ig-like_fold"/>
</dbReference>
<evidence type="ECO:0000256" key="3">
    <source>
        <dbReference type="ARBA" id="ARBA00023319"/>
    </source>
</evidence>
<name>V4AV62_LOTGI</name>
<dbReference type="SUPFAM" id="SSF48726">
    <property type="entry name" value="Immunoglobulin"/>
    <property type="match status" value="3"/>
</dbReference>
<dbReference type="KEGG" id="lgi:LOTGIDRAFT_113895"/>
<dbReference type="PANTHER" id="PTHR45080">
    <property type="entry name" value="CONTACTIN 5"/>
    <property type="match status" value="1"/>
</dbReference>
<dbReference type="Pfam" id="PF13927">
    <property type="entry name" value="Ig_3"/>
    <property type="match status" value="2"/>
</dbReference>
<dbReference type="HOGENOM" id="CLU_027228_4_0_1"/>
<dbReference type="AlphaFoldDB" id="V4AV62"/>
<feature type="domain" description="Ig-like" evidence="4">
    <location>
        <begin position="168"/>
        <end position="262"/>
    </location>
</feature>
<keyword evidence="2" id="KW-1015">Disulfide bond</keyword>
<dbReference type="PANTHER" id="PTHR45080:SF8">
    <property type="entry name" value="IG-LIKE DOMAIN-CONTAINING PROTEIN"/>
    <property type="match status" value="1"/>
</dbReference>
<organism evidence="5 6">
    <name type="scientific">Lottia gigantea</name>
    <name type="common">Giant owl limpet</name>
    <dbReference type="NCBI Taxonomy" id="225164"/>
    <lineage>
        <taxon>Eukaryota</taxon>
        <taxon>Metazoa</taxon>
        <taxon>Spiralia</taxon>
        <taxon>Lophotrochozoa</taxon>
        <taxon>Mollusca</taxon>
        <taxon>Gastropoda</taxon>
        <taxon>Patellogastropoda</taxon>
        <taxon>Lottioidea</taxon>
        <taxon>Lottiidae</taxon>
        <taxon>Lottia</taxon>
    </lineage>
</organism>
<dbReference type="InterPro" id="IPR003598">
    <property type="entry name" value="Ig_sub2"/>
</dbReference>
<dbReference type="SMART" id="SM00409">
    <property type="entry name" value="IG"/>
    <property type="match status" value="3"/>
</dbReference>
<dbReference type="EMBL" id="KB201205">
    <property type="protein sequence ID" value="ESO98840.1"/>
    <property type="molecule type" value="Genomic_DNA"/>
</dbReference>
<dbReference type="Proteomes" id="UP000030746">
    <property type="component" value="Unassembled WGS sequence"/>
</dbReference>
<dbReference type="STRING" id="225164.V4AV62"/>
<dbReference type="OMA" id="IMLTVES"/>
<evidence type="ECO:0000256" key="2">
    <source>
        <dbReference type="ARBA" id="ARBA00023157"/>
    </source>
</evidence>
<dbReference type="PROSITE" id="PS50835">
    <property type="entry name" value="IG_LIKE"/>
    <property type="match status" value="2"/>
</dbReference>
<keyword evidence="6" id="KW-1185">Reference proteome</keyword>